<keyword evidence="5 6" id="KW-0472">Membrane</keyword>
<feature type="transmembrane region" description="Helical" evidence="6">
    <location>
        <begin position="432"/>
        <end position="451"/>
    </location>
</feature>
<sequence>MDVTVNSTVQVDDGCDIQMKAMNGKEATRYDQTSDEENESDADVIVVDTHDEKTVYQGMDLIFSIEESPPWYAAILFGFQQQMTMFGGAMTYPFLVSIIICASHDGMITARIFSTLTFIISISTFLQTTFGVRLPIMQGPSTGFYVPALVFLSLPEWECPAHDVDIMNSTANINETIYVDVIGWQTRMQEIQGAIIVSSCVEVLLGLFGVMGFLLRFIGPLTVGPTIVMIGLGIYRVAALFSSGHWGISFLTAALIVLFSQYLRRIPVPIPVWTRSKGCHVKWPMLFNLFPVIMAISVSWFICYIFTASDVIPHGNRARTDYSTASVEKAPWIWFPLPGQWGAPRFSFALVVGMITGVLASIVESIGDYYACARLSGAPSPPPHAVNRGIAMEGLCCILAGIWGAGVGVTSYTENIGAIAITKVGSRRVMQWTSLVLLVSAVIGKVGAALSTLPLPIVGGALIVILGIITAAGAAHLQFVEMNSSRNLCIFGVAIFCGVMIPDHIESNPDIIDLGSKLADQIITVLLKTGMFVAGVIGFLLDNTIPGTPQERGIIRWKQLDVTQSRGQTEAIRKCYDLPFCSTRIRNRRWSYFVPICPGFMDK</sequence>
<feature type="transmembrane region" description="Helical" evidence="6">
    <location>
        <begin position="285"/>
        <end position="307"/>
    </location>
</feature>
<evidence type="ECO:0000256" key="5">
    <source>
        <dbReference type="ARBA" id="ARBA00023136"/>
    </source>
</evidence>
<dbReference type="RefSeq" id="XP_002741402.1">
    <property type="nucleotide sequence ID" value="XM_002741356.1"/>
</dbReference>
<evidence type="ECO:0000256" key="6">
    <source>
        <dbReference type="SAM" id="Phobius"/>
    </source>
</evidence>
<evidence type="ECO:0000256" key="2">
    <source>
        <dbReference type="ARBA" id="ARBA00008821"/>
    </source>
</evidence>
<comment type="subcellular location">
    <subcellularLocation>
        <location evidence="1">Membrane</location>
        <topology evidence="1">Multi-pass membrane protein</topology>
    </subcellularLocation>
</comment>
<feature type="transmembrane region" description="Helical" evidence="6">
    <location>
        <begin position="191"/>
        <end position="210"/>
    </location>
</feature>
<name>A0ABM0H0D0_SACKO</name>
<feature type="transmembrane region" description="Helical" evidence="6">
    <location>
        <begin position="112"/>
        <end position="132"/>
    </location>
</feature>
<protein>
    <submittedName>
        <fullName evidence="8">Solute carrier family 23 member 1-like</fullName>
    </submittedName>
</protein>
<feature type="transmembrane region" description="Helical" evidence="6">
    <location>
        <begin position="244"/>
        <end position="264"/>
    </location>
</feature>
<evidence type="ECO:0000313" key="8">
    <source>
        <dbReference type="RefSeq" id="XP_002741402.1"/>
    </source>
</evidence>
<keyword evidence="7" id="KW-1185">Reference proteome</keyword>
<dbReference type="GeneID" id="100374399"/>
<feature type="transmembrane region" description="Helical" evidence="6">
    <location>
        <begin position="457"/>
        <end position="477"/>
    </location>
</feature>
<accession>A0ABM0H0D0</accession>
<dbReference type="Proteomes" id="UP000694865">
    <property type="component" value="Unplaced"/>
</dbReference>
<dbReference type="InterPro" id="IPR006043">
    <property type="entry name" value="NCS2"/>
</dbReference>
<feature type="transmembrane region" description="Helical" evidence="6">
    <location>
        <begin position="522"/>
        <end position="541"/>
    </location>
</feature>
<feature type="transmembrane region" description="Helical" evidence="6">
    <location>
        <begin position="484"/>
        <end position="502"/>
    </location>
</feature>
<reference evidence="8" key="1">
    <citation type="submission" date="2025-08" db="UniProtKB">
        <authorList>
            <consortium name="RefSeq"/>
        </authorList>
    </citation>
    <scope>IDENTIFICATION</scope>
    <source>
        <tissue evidence="8">Testes</tissue>
    </source>
</reference>
<keyword evidence="4 6" id="KW-1133">Transmembrane helix</keyword>
<evidence type="ECO:0000313" key="7">
    <source>
        <dbReference type="Proteomes" id="UP000694865"/>
    </source>
</evidence>
<evidence type="ECO:0000256" key="4">
    <source>
        <dbReference type="ARBA" id="ARBA00022989"/>
    </source>
</evidence>
<feature type="transmembrane region" description="Helical" evidence="6">
    <location>
        <begin position="71"/>
        <end position="100"/>
    </location>
</feature>
<keyword evidence="3 6" id="KW-0812">Transmembrane</keyword>
<dbReference type="PANTHER" id="PTHR11119">
    <property type="entry name" value="XANTHINE-URACIL / VITAMIN C PERMEASE FAMILY MEMBER"/>
    <property type="match status" value="1"/>
</dbReference>
<organism evidence="7 8">
    <name type="scientific">Saccoglossus kowalevskii</name>
    <name type="common">Acorn worm</name>
    <dbReference type="NCBI Taxonomy" id="10224"/>
    <lineage>
        <taxon>Eukaryota</taxon>
        <taxon>Metazoa</taxon>
        <taxon>Hemichordata</taxon>
        <taxon>Enteropneusta</taxon>
        <taxon>Harrimaniidae</taxon>
        <taxon>Saccoglossus</taxon>
    </lineage>
</organism>
<dbReference type="Pfam" id="PF00860">
    <property type="entry name" value="Xan_ur_permease"/>
    <property type="match status" value="1"/>
</dbReference>
<comment type="similarity">
    <text evidence="2">Belongs to the nucleobase:cation symporter-2 (NCS2) (TC 2.A.40) family.</text>
</comment>
<evidence type="ECO:0000256" key="3">
    <source>
        <dbReference type="ARBA" id="ARBA00022692"/>
    </source>
</evidence>
<feature type="transmembrane region" description="Helical" evidence="6">
    <location>
        <begin position="346"/>
        <end position="366"/>
    </location>
</feature>
<proteinExistence type="inferred from homology"/>
<gene>
    <name evidence="8" type="primary">LOC100374399</name>
</gene>
<evidence type="ECO:0000256" key="1">
    <source>
        <dbReference type="ARBA" id="ARBA00004141"/>
    </source>
</evidence>